<comment type="caution">
    <text evidence="1">The sequence shown here is derived from an EMBL/GenBank/DDBJ whole genome shotgun (WGS) entry which is preliminary data.</text>
</comment>
<evidence type="ECO:0000313" key="2">
    <source>
        <dbReference type="Proteomes" id="UP001432146"/>
    </source>
</evidence>
<sequence>MKEAQAVDLQDIGITKGRGRKSVTGAMIIEVPGKENKEKADKLATQLKEVFQNKKDVRVNRPEKMAELRVKNLDDSVKQEITTALALKGECSPDQVIVGEIKRVMPRSMGTAWAKCPPSAARKIVQLGRITVGWSSSRVDILPPRPLQCYKCLRTRHVRAQCNGKSKRQML</sequence>
<dbReference type="Proteomes" id="UP001432146">
    <property type="component" value="Unassembled WGS sequence"/>
</dbReference>
<gene>
    <name evidence="1" type="ORF">QLX08_009359</name>
</gene>
<organism evidence="1 2">
    <name type="scientific">Tetragonisca angustula</name>
    <dbReference type="NCBI Taxonomy" id="166442"/>
    <lineage>
        <taxon>Eukaryota</taxon>
        <taxon>Metazoa</taxon>
        <taxon>Ecdysozoa</taxon>
        <taxon>Arthropoda</taxon>
        <taxon>Hexapoda</taxon>
        <taxon>Insecta</taxon>
        <taxon>Pterygota</taxon>
        <taxon>Neoptera</taxon>
        <taxon>Endopterygota</taxon>
        <taxon>Hymenoptera</taxon>
        <taxon>Apocrita</taxon>
        <taxon>Aculeata</taxon>
        <taxon>Apoidea</taxon>
        <taxon>Anthophila</taxon>
        <taxon>Apidae</taxon>
        <taxon>Tetragonisca</taxon>
    </lineage>
</organism>
<dbReference type="EMBL" id="JAWNGG020000205">
    <property type="protein sequence ID" value="KAK9296746.1"/>
    <property type="molecule type" value="Genomic_DNA"/>
</dbReference>
<protein>
    <submittedName>
        <fullName evidence="1">Uncharacterized protein</fullName>
    </submittedName>
</protein>
<dbReference type="AlphaFoldDB" id="A0AAW0ZH73"/>
<proteinExistence type="predicted"/>
<name>A0AAW0ZH73_9HYME</name>
<evidence type="ECO:0000313" key="1">
    <source>
        <dbReference type="EMBL" id="KAK9296746.1"/>
    </source>
</evidence>
<reference evidence="1 2" key="1">
    <citation type="submission" date="2024-05" db="EMBL/GenBank/DDBJ databases">
        <title>The nuclear and mitochondrial genome assemblies of Tetragonisca angustula (Apidae: Meliponini), a tiny yet remarkable pollinator in the Neotropics.</title>
        <authorList>
            <person name="Ferrari R."/>
            <person name="Ricardo P.C."/>
            <person name="Dias F.C."/>
            <person name="Araujo N.S."/>
            <person name="Soares D.O."/>
            <person name="Zhou Q.-S."/>
            <person name="Zhu C.-D."/>
            <person name="Coutinho L."/>
            <person name="Airas M.C."/>
            <person name="Batista T.M."/>
        </authorList>
    </citation>
    <scope>NUCLEOTIDE SEQUENCE [LARGE SCALE GENOMIC DNA]</scope>
    <source>
        <strain evidence="1">ASF017062</strain>
        <tissue evidence="1">Abdomen</tissue>
    </source>
</reference>
<keyword evidence="2" id="KW-1185">Reference proteome</keyword>
<accession>A0AAW0ZH73</accession>